<dbReference type="CDD" id="cd00160">
    <property type="entry name" value="RhoGEF"/>
    <property type="match status" value="1"/>
</dbReference>
<evidence type="ECO:0000259" key="3">
    <source>
        <dbReference type="PROSITE" id="PS50010"/>
    </source>
</evidence>
<feature type="domain" description="DH" evidence="3">
    <location>
        <begin position="136"/>
        <end position="339"/>
    </location>
</feature>
<feature type="region of interest" description="Disordered" evidence="1">
    <location>
        <begin position="1"/>
        <end position="70"/>
    </location>
</feature>
<dbReference type="SMART" id="SM00325">
    <property type="entry name" value="RhoGEF"/>
    <property type="match status" value="1"/>
</dbReference>
<proteinExistence type="predicted"/>
<dbReference type="InterPro" id="IPR011993">
    <property type="entry name" value="PH-like_dom_sf"/>
</dbReference>
<dbReference type="EMBL" id="KB007857">
    <property type="protein sequence ID" value="ELR23358.1"/>
    <property type="molecule type" value="Genomic_DNA"/>
</dbReference>
<gene>
    <name evidence="4" type="ORF">ACA1_069420</name>
</gene>
<dbReference type="GO" id="GO:0005737">
    <property type="term" value="C:cytoplasm"/>
    <property type="evidence" value="ECO:0007669"/>
    <property type="project" value="TreeGrafter"/>
</dbReference>
<dbReference type="Gene3D" id="2.30.29.30">
    <property type="entry name" value="Pleckstrin-homology domain (PH domain)/Phosphotyrosine-binding domain (PTB)"/>
    <property type="match status" value="1"/>
</dbReference>
<reference evidence="4 5" key="1">
    <citation type="journal article" date="2013" name="Genome Biol.">
        <title>Genome of Acanthamoeba castellanii highlights extensive lateral gene transfer and early evolution of tyrosine kinase signaling.</title>
        <authorList>
            <person name="Clarke M."/>
            <person name="Lohan A.J."/>
            <person name="Liu B."/>
            <person name="Lagkouvardos I."/>
            <person name="Roy S."/>
            <person name="Zafar N."/>
            <person name="Bertelli C."/>
            <person name="Schilde C."/>
            <person name="Kianianmomeni A."/>
            <person name="Burglin T.R."/>
            <person name="Frech C."/>
            <person name="Turcotte B."/>
            <person name="Kopec K.O."/>
            <person name="Synnott J.M."/>
            <person name="Choo C."/>
            <person name="Paponov I."/>
            <person name="Finkler A."/>
            <person name="Soon Heng Tan C."/>
            <person name="Hutchins A.P."/>
            <person name="Weinmeier T."/>
            <person name="Rattei T."/>
            <person name="Chu J.S."/>
            <person name="Gimenez G."/>
            <person name="Irimia M."/>
            <person name="Rigden D.J."/>
            <person name="Fitzpatrick D.A."/>
            <person name="Lorenzo-Morales J."/>
            <person name="Bateman A."/>
            <person name="Chiu C.H."/>
            <person name="Tang P."/>
            <person name="Hegemann P."/>
            <person name="Fromm H."/>
            <person name="Raoult D."/>
            <person name="Greub G."/>
            <person name="Miranda-Saavedra D."/>
            <person name="Chen N."/>
            <person name="Nash P."/>
            <person name="Ginger M.L."/>
            <person name="Horn M."/>
            <person name="Schaap P."/>
            <person name="Caler L."/>
            <person name="Loftus B."/>
        </authorList>
    </citation>
    <scope>NUCLEOTIDE SEQUENCE [LARGE SCALE GENOMIC DNA]</scope>
    <source>
        <strain evidence="4 5">Neff</strain>
    </source>
</reference>
<keyword evidence="5" id="KW-1185">Reference proteome</keyword>
<feature type="region of interest" description="Disordered" evidence="1">
    <location>
        <begin position="84"/>
        <end position="131"/>
    </location>
</feature>
<dbReference type="Pfam" id="PF00621">
    <property type="entry name" value="RhoGEF"/>
    <property type="match status" value="1"/>
</dbReference>
<evidence type="ECO:0000313" key="4">
    <source>
        <dbReference type="EMBL" id="ELR23358.1"/>
    </source>
</evidence>
<evidence type="ECO:0000259" key="2">
    <source>
        <dbReference type="PROSITE" id="PS50003"/>
    </source>
</evidence>
<sequence length="773" mass="85507">MKLDRNDLDTPAVTVNINSGESFPVDPTNLSFSPREKRPKSHDFSTDLSADTSTTAISPDQHSPSARAKAASDAGEFLCIPVVEEHPQGRQGSVRDDSEDDYISGSTGESGSSLSSSEESEGENTTQNREKRAYRKRRYIIREILATENTYVRHLRDMVEGFFEPMELAVKSPSQSPLYQRLRHQQHNCLPTWEDLKEVFSNIVTIYELNDAFLSSLKAMQVHLDSGNDAKLQLGDAFLVVTDSFKFYSSFVNTYQASMDAYDRINQTLIFKELAKALEERGGRLSFSSLLVTPIQRIPRYLLLLRDLLNNTPPTHPDHCKLSVVLPKMEEVATYINTEKSKFDNLTVILNLSYLISGYTDSFIKPGRKFIREGFLKIYDEEAMKSKRRYFFLFSDTLLMTRPKRGSTFFNKGAGRYQFIDSLQLLSASVQSYQTGSVTHALKVTQADGTHYILHTKEKEERVAWREAFEEAIQSVSLYTNSTKARSHLVTNNPSSLPTLLEKFPPSSERTGVEAVKQRLKARSTSVEHPSIPRLPKRKRASNDYLLTSSSSTSSSLSASPLSSQSFSSSPTSSQPSSATVSGSSTPLSPRPQGPAFTHSLVHTASSALNRLTARARSKDKLERKTRRRSATLSSSDGTVPVHQMTTAREAAQTLLSCSVTTSNEEVRCRSDKKSDSVCPQNKHKLSRSLTSTDLLEVTAFDPTAPAPALPTAPSSTPTTPRSCPTNSSPSTPVPHLSSSAPTSPAPSCSAAKLSRPSIHPVSFFLPKTPQLY</sequence>
<dbReference type="InterPro" id="IPR051092">
    <property type="entry name" value="FYVE_RhoGEF_PH"/>
</dbReference>
<feature type="compositionally biased region" description="Basic and acidic residues" evidence="1">
    <location>
        <begin position="665"/>
        <end position="676"/>
    </location>
</feature>
<evidence type="ECO:0000256" key="1">
    <source>
        <dbReference type="SAM" id="MobiDB-lite"/>
    </source>
</evidence>
<evidence type="ECO:0000313" key="5">
    <source>
        <dbReference type="Proteomes" id="UP000011083"/>
    </source>
</evidence>
<dbReference type="InterPro" id="IPR001849">
    <property type="entry name" value="PH_domain"/>
</dbReference>
<dbReference type="SUPFAM" id="SSF48065">
    <property type="entry name" value="DBL homology domain (DH-domain)"/>
    <property type="match status" value="1"/>
</dbReference>
<organism evidence="4 5">
    <name type="scientific">Acanthamoeba castellanii (strain ATCC 30010 / Neff)</name>
    <dbReference type="NCBI Taxonomy" id="1257118"/>
    <lineage>
        <taxon>Eukaryota</taxon>
        <taxon>Amoebozoa</taxon>
        <taxon>Discosea</taxon>
        <taxon>Longamoebia</taxon>
        <taxon>Centramoebida</taxon>
        <taxon>Acanthamoebidae</taxon>
        <taxon>Acanthamoeba</taxon>
    </lineage>
</organism>
<feature type="domain" description="PH" evidence="2">
    <location>
        <begin position="369"/>
        <end position="474"/>
    </location>
</feature>
<dbReference type="PANTHER" id="PTHR12673">
    <property type="entry name" value="FACIOGENITAL DYSPLASIA PROTEIN"/>
    <property type="match status" value="1"/>
</dbReference>
<dbReference type="GeneID" id="14924331"/>
<dbReference type="PROSITE" id="PS50010">
    <property type="entry name" value="DH_2"/>
    <property type="match status" value="1"/>
</dbReference>
<feature type="region of interest" description="Disordered" evidence="1">
    <location>
        <begin position="661"/>
        <end position="690"/>
    </location>
</feature>
<dbReference type="InterPro" id="IPR035899">
    <property type="entry name" value="DBL_dom_sf"/>
</dbReference>
<dbReference type="Proteomes" id="UP000011083">
    <property type="component" value="Unassembled WGS sequence"/>
</dbReference>
<accession>L8HF11</accession>
<dbReference type="OMA" id="YHENDDP"/>
<dbReference type="GO" id="GO:0005085">
    <property type="term" value="F:guanyl-nucleotide exchange factor activity"/>
    <property type="evidence" value="ECO:0007669"/>
    <property type="project" value="InterPro"/>
</dbReference>
<protein>
    <submittedName>
        <fullName evidence="4">RhoGEF domain containing protein</fullName>
    </submittedName>
</protein>
<dbReference type="SUPFAM" id="SSF50729">
    <property type="entry name" value="PH domain-like"/>
    <property type="match status" value="1"/>
</dbReference>
<dbReference type="PANTHER" id="PTHR12673:SF159">
    <property type="entry name" value="LD03170P"/>
    <property type="match status" value="1"/>
</dbReference>
<dbReference type="InterPro" id="IPR000219">
    <property type="entry name" value="DH_dom"/>
</dbReference>
<feature type="compositionally biased region" description="Polar residues" evidence="1">
    <location>
        <begin position="489"/>
        <end position="498"/>
    </location>
</feature>
<dbReference type="Pfam" id="PF22697">
    <property type="entry name" value="SOS1_NGEF_PH"/>
    <property type="match status" value="1"/>
</dbReference>
<dbReference type="RefSeq" id="XP_004352886.1">
    <property type="nucleotide sequence ID" value="XM_004352834.1"/>
</dbReference>
<dbReference type="KEGG" id="acan:ACA1_069420"/>
<feature type="compositionally biased region" description="Basic and acidic residues" evidence="1">
    <location>
        <begin position="84"/>
        <end position="96"/>
    </location>
</feature>
<feature type="region of interest" description="Disordered" evidence="1">
    <location>
        <begin position="703"/>
        <end position="755"/>
    </location>
</feature>
<feature type="compositionally biased region" description="Low complexity" evidence="1">
    <location>
        <begin position="46"/>
        <end position="58"/>
    </location>
</feature>
<feature type="compositionally biased region" description="Low complexity" evidence="1">
    <location>
        <begin position="546"/>
        <end position="588"/>
    </location>
</feature>
<feature type="compositionally biased region" description="Polar residues" evidence="1">
    <location>
        <begin position="601"/>
        <end position="610"/>
    </location>
</feature>
<feature type="compositionally biased region" description="Low complexity" evidence="1">
    <location>
        <begin position="104"/>
        <end position="117"/>
    </location>
</feature>
<dbReference type="PROSITE" id="PS50003">
    <property type="entry name" value="PH_DOMAIN"/>
    <property type="match status" value="1"/>
</dbReference>
<dbReference type="SMART" id="SM00233">
    <property type="entry name" value="PH"/>
    <property type="match status" value="1"/>
</dbReference>
<feature type="compositionally biased region" description="Low complexity" evidence="1">
    <location>
        <begin position="712"/>
        <end position="752"/>
    </location>
</feature>
<dbReference type="OrthoDB" id="660555at2759"/>
<feature type="region of interest" description="Disordered" evidence="1">
    <location>
        <begin position="489"/>
        <end position="644"/>
    </location>
</feature>
<dbReference type="VEuPathDB" id="AmoebaDB:ACA1_069420"/>
<dbReference type="InterPro" id="IPR055251">
    <property type="entry name" value="SOS1_NGEF_PH"/>
</dbReference>
<dbReference type="AlphaFoldDB" id="L8HF11"/>
<name>L8HF11_ACACF</name>
<dbReference type="Gene3D" id="1.20.900.10">
    <property type="entry name" value="Dbl homology (DH) domain"/>
    <property type="match status" value="1"/>
</dbReference>